<organism evidence="2 3">
    <name type="scientific">Smittium mucronatum</name>
    <dbReference type="NCBI Taxonomy" id="133383"/>
    <lineage>
        <taxon>Eukaryota</taxon>
        <taxon>Fungi</taxon>
        <taxon>Fungi incertae sedis</taxon>
        <taxon>Zoopagomycota</taxon>
        <taxon>Kickxellomycotina</taxon>
        <taxon>Harpellomycetes</taxon>
        <taxon>Harpellales</taxon>
        <taxon>Legeriomycetaceae</taxon>
        <taxon>Smittium</taxon>
    </lineage>
</organism>
<comment type="caution">
    <text evidence="2">The sequence shown here is derived from an EMBL/GenBank/DDBJ whole genome shotgun (WGS) entry which is preliminary data.</text>
</comment>
<gene>
    <name evidence="2" type="ORF">AYI68_g2840</name>
</gene>
<feature type="region of interest" description="Disordered" evidence="1">
    <location>
        <begin position="1"/>
        <end position="27"/>
    </location>
</feature>
<dbReference type="Proteomes" id="UP000187455">
    <property type="component" value="Unassembled WGS sequence"/>
</dbReference>
<feature type="compositionally biased region" description="Pro residues" evidence="1">
    <location>
        <begin position="11"/>
        <end position="21"/>
    </location>
</feature>
<name>A0A1R0H1L5_9FUNG</name>
<proteinExistence type="predicted"/>
<evidence type="ECO:0000313" key="2">
    <source>
        <dbReference type="EMBL" id="OLY83029.1"/>
    </source>
</evidence>
<sequence>MNIQPSNATTSPPPSHSPSQPPNHMLANRIEINESPPPLPLPPQRSSMKTNLVKLKGLQYYGISHPLNQLVFFGSSN</sequence>
<evidence type="ECO:0000313" key="3">
    <source>
        <dbReference type="Proteomes" id="UP000187455"/>
    </source>
</evidence>
<accession>A0A1R0H1L5</accession>
<protein>
    <submittedName>
        <fullName evidence="2">Uncharacterized protein</fullName>
    </submittedName>
</protein>
<keyword evidence="3" id="KW-1185">Reference proteome</keyword>
<dbReference type="EMBL" id="LSSL01001111">
    <property type="protein sequence ID" value="OLY83029.1"/>
    <property type="molecule type" value="Genomic_DNA"/>
</dbReference>
<evidence type="ECO:0000256" key="1">
    <source>
        <dbReference type="SAM" id="MobiDB-lite"/>
    </source>
</evidence>
<reference evidence="2 3" key="1">
    <citation type="journal article" date="2016" name="Mol. Biol. Evol.">
        <title>Genome-Wide Survey of Gut Fungi (Harpellales) Reveals the First Horizontally Transferred Ubiquitin Gene from a Mosquito Host.</title>
        <authorList>
            <person name="Wang Y."/>
            <person name="White M.M."/>
            <person name="Kvist S."/>
            <person name="Moncalvo J.M."/>
        </authorList>
    </citation>
    <scope>NUCLEOTIDE SEQUENCE [LARGE SCALE GENOMIC DNA]</scope>
    <source>
        <strain evidence="2 3">ALG-7-W6</strain>
    </source>
</reference>
<feature type="compositionally biased region" description="Low complexity" evidence="1">
    <location>
        <begin position="1"/>
        <end position="10"/>
    </location>
</feature>
<dbReference type="AlphaFoldDB" id="A0A1R0H1L5"/>